<proteinExistence type="predicted"/>
<reference evidence="1 2" key="1">
    <citation type="submission" date="2020-05" db="EMBL/GenBank/DDBJ databases">
        <title>Distinct polysaccharide utilization as determinants for interspecies competition between intestinal Prevotella spp.</title>
        <authorList>
            <person name="Galvez E.J.C."/>
            <person name="Iljazovic A."/>
            <person name="Strowig T."/>
        </authorList>
    </citation>
    <scope>NUCLEOTIDE SEQUENCE [LARGE SCALE GENOMIC DNA]</scope>
    <source>
        <strain evidence="1 2">PROD</strain>
    </source>
</reference>
<accession>A0ABX2ATC0</accession>
<organism evidence="1 2">
    <name type="scientific">Xylanibacter rodentium</name>
    <dbReference type="NCBI Taxonomy" id="2736289"/>
    <lineage>
        <taxon>Bacteria</taxon>
        <taxon>Pseudomonadati</taxon>
        <taxon>Bacteroidota</taxon>
        <taxon>Bacteroidia</taxon>
        <taxon>Bacteroidales</taxon>
        <taxon>Prevotellaceae</taxon>
        <taxon>Xylanibacter</taxon>
    </lineage>
</organism>
<dbReference type="Proteomes" id="UP001193734">
    <property type="component" value="Unassembled WGS sequence"/>
</dbReference>
<dbReference type="Pfam" id="PF07030">
    <property type="entry name" value="Phage_Mu_Gp36"/>
    <property type="match status" value="1"/>
</dbReference>
<gene>
    <name evidence="1" type="ORF">HPS55_06620</name>
</gene>
<dbReference type="RefSeq" id="WP_172324801.1">
    <property type="nucleotide sequence ID" value="NZ_CASQWE010000002.1"/>
</dbReference>
<dbReference type="GeneID" id="82157437"/>
<evidence type="ECO:0000313" key="2">
    <source>
        <dbReference type="Proteomes" id="UP001193734"/>
    </source>
</evidence>
<comment type="caution">
    <text evidence="1">The sequence shown here is derived from an EMBL/GenBank/DDBJ whole genome shotgun (WGS) entry which is preliminary data.</text>
</comment>
<keyword evidence="2" id="KW-1185">Reference proteome</keyword>
<evidence type="ECO:0000313" key="1">
    <source>
        <dbReference type="EMBL" id="NPE14002.1"/>
    </source>
</evidence>
<dbReference type="InterPro" id="IPR009752">
    <property type="entry name" value="Phage_Mu_GpJ"/>
</dbReference>
<name>A0ABX2ATC0_9BACT</name>
<protein>
    <submittedName>
        <fullName evidence="1">DUF1320 family protein</fullName>
    </submittedName>
</protein>
<dbReference type="EMBL" id="JABKKE010000009">
    <property type="protein sequence ID" value="NPE14002.1"/>
    <property type="molecule type" value="Genomic_DNA"/>
</dbReference>
<sequence>MFLTDEDYKSVCDDFEFEQLQAHTDIRKQAEKAAMEKISSYTRDRYDMKKAFAQKGDCRNAMLVDCAVNIALYILVHRLPGDMGSERRDQMYEDSIKWLKDVQASKATPDLPRYISDDGDTDSHNPVRFGSGLDKVGSCTW</sequence>